<evidence type="ECO:0000313" key="7">
    <source>
        <dbReference type="EMBL" id="KAF9616197.1"/>
    </source>
</evidence>
<evidence type="ECO:0000313" key="8">
    <source>
        <dbReference type="Proteomes" id="UP000631114"/>
    </source>
</evidence>
<dbReference type="Proteomes" id="UP000631114">
    <property type="component" value="Unassembled WGS sequence"/>
</dbReference>
<dbReference type="GO" id="GO:0000981">
    <property type="term" value="F:DNA-binding transcription factor activity, RNA polymerase II-specific"/>
    <property type="evidence" value="ECO:0007669"/>
    <property type="project" value="TreeGrafter"/>
</dbReference>
<comment type="subcellular location">
    <subcellularLocation>
        <location evidence="1">Nucleus</location>
    </subcellularLocation>
</comment>
<sequence>MYEKDGISREAVVNVVDSFPNQEATEIELDRPGDRNPGFFMGSSFNMIFIMFRYDFHLYRLSCDAGDIGGIKNLGTTLLKRRKDDQLTTFVPPKNSKTEISFVGYGETANCGSPTRISTTKPKPIKQTLCFLLSFLVHYYFFFSSCCSILEREIMGKRKIEIEKIDSKNKLQVTFSKRRKGLFSKAQQLCSLCNADIGIVVFSPSGKKLYSFSNSSSLDAIIDRYYNVNVVEKLDVQGWWQNIDTSKINSLDELRRVEMRLKNLKHDVLTRLEKLDGASTSSTMVLDQPSNFVANESEREDFVWPSLEEFEYILNIAEGSSGSNTEEDLAEFVGAEDVFFDVDDLIVATTSNEDDPYCESNNVDTYDAIEVSENCGPFSSSEFLDEDSEQIAALLSDLPVQHLF</sequence>
<evidence type="ECO:0000256" key="1">
    <source>
        <dbReference type="ARBA" id="ARBA00004123"/>
    </source>
</evidence>
<keyword evidence="8" id="KW-1185">Reference proteome</keyword>
<dbReference type="OrthoDB" id="1898716at2759"/>
<keyword evidence="3" id="KW-0238">DNA-binding</keyword>
<keyword evidence="5" id="KW-0539">Nucleus</keyword>
<dbReference type="GO" id="GO:0005634">
    <property type="term" value="C:nucleus"/>
    <property type="evidence" value="ECO:0007669"/>
    <property type="project" value="UniProtKB-SubCell"/>
</dbReference>
<feature type="domain" description="MADS-box" evidence="6">
    <location>
        <begin position="155"/>
        <end position="215"/>
    </location>
</feature>
<dbReference type="PANTHER" id="PTHR11945">
    <property type="entry name" value="MADS BOX PROTEIN"/>
    <property type="match status" value="1"/>
</dbReference>
<evidence type="ECO:0000256" key="2">
    <source>
        <dbReference type="ARBA" id="ARBA00023015"/>
    </source>
</evidence>
<keyword evidence="2" id="KW-0805">Transcription regulation</keyword>
<keyword evidence="4" id="KW-0804">Transcription</keyword>
<dbReference type="GO" id="GO:0046983">
    <property type="term" value="F:protein dimerization activity"/>
    <property type="evidence" value="ECO:0007669"/>
    <property type="project" value="InterPro"/>
</dbReference>
<evidence type="ECO:0000256" key="3">
    <source>
        <dbReference type="ARBA" id="ARBA00023125"/>
    </source>
</evidence>
<dbReference type="Pfam" id="PF00319">
    <property type="entry name" value="SRF-TF"/>
    <property type="match status" value="1"/>
</dbReference>
<dbReference type="SMART" id="SM00432">
    <property type="entry name" value="MADS"/>
    <property type="match status" value="1"/>
</dbReference>
<reference evidence="7 8" key="1">
    <citation type="submission" date="2020-10" db="EMBL/GenBank/DDBJ databases">
        <title>The Coptis chinensis genome and diversification of protoberbering-type alkaloids.</title>
        <authorList>
            <person name="Wang B."/>
            <person name="Shu S."/>
            <person name="Song C."/>
            <person name="Liu Y."/>
        </authorList>
    </citation>
    <scope>NUCLEOTIDE SEQUENCE [LARGE SCALE GENOMIC DNA]</scope>
    <source>
        <strain evidence="7">HL-2020</strain>
        <tissue evidence="7">Leaf</tissue>
    </source>
</reference>
<evidence type="ECO:0000256" key="4">
    <source>
        <dbReference type="ARBA" id="ARBA00023163"/>
    </source>
</evidence>
<dbReference type="InterPro" id="IPR036879">
    <property type="entry name" value="TF_MADSbox_sf"/>
</dbReference>
<organism evidence="7 8">
    <name type="scientific">Coptis chinensis</name>
    <dbReference type="NCBI Taxonomy" id="261450"/>
    <lineage>
        <taxon>Eukaryota</taxon>
        <taxon>Viridiplantae</taxon>
        <taxon>Streptophyta</taxon>
        <taxon>Embryophyta</taxon>
        <taxon>Tracheophyta</taxon>
        <taxon>Spermatophyta</taxon>
        <taxon>Magnoliopsida</taxon>
        <taxon>Ranunculales</taxon>
        <taxon>Ranunculaceae</taxon>
        <taxon>Coptidoideae</taxon>
        <taxon>Coptis</taxon>
    </lineage>
</organism>
<dbReference type="PROSITE" id="PS50066">
    <property type="entry name" value="MADS_BOX_2"/>
    <property type="match status" value="1"/>
</dbReference>
<dbReference type="EMBL" id="JADFTS010000003">
    <property type="protein sequence ID" value="KAF9616197.1"/>
    <property type="molecule type" value="Genomic_DNA"/>
</dbReference>
<dbReference type="Gene3D" id="3.40.1810.10">
    <property type="entry name" value="Transcription factor, MADS-box"/>
    <property type="match status" value="1"/>
</dbReference>
<evidence type="ECO:0000259" key="6">
    <source>
        <dbReference type="PROSITE" id="PS50066"/>
    </source>
</evidence>
<dbReference type="PRINTS" id="PR00404">
    <property type="entry name" value="MADSDOMAIN"/>
</dbReference>
<dbReference type="InterPro" id="IPR002100">
    <property type="entry name" value="TF_MADSbox"/>
</dbReference>
<evidence type="ECO:0000256" key="5">
    <source>
        <dbReference type="ARBA" id="ARBA00023242"/>
    </source>
</evidence>
<name>A0A835IGU8_9MAGN</name>
<dbReference type="SUPFAM" id="SSF55455">
    <property type="entry name" value="SRF-like"/>
    <property type="match status" value="1"/>
</dbReference>
<dbReference type="PANTHER" id="PTHR11945:SF776">
    <property type="entry name" value="AGAMOUS-LIKE 50-RELATED"/>
    <property type="match status" value="1"/>
</dbReference>
<dbReference type="GO" id="GO:0000978">
    <property type="term" value="F:RNA polymerase II cis-regulatory region sequence-specific DNA binding"/>
    <property type="evidence" value="ECO:0007669"/>
    <property type="project" value="TreeGrafter"/>
</dbReference>
<accession>A0A835IGU8</accession>
<comment type="caution">
    <text evidence="7">The sequence shown here is derived from an EMBL/GenBank/DDBJ whole genome shotgun (WGS) entry which is preliminary data.</text>
</comment>
<dbReference type="AlphaFoldDB" id="A0A835IGU8"/>
<proteinExistence type="predicted"/>
<gene>
    <name evidence="7" type="ORF">IFM89_028973</name>
</gene>
<protein>
    <recommendedName>
        <fullName evidence="6">MADS-box domain-containing protein</fullName>
    </recommendedName>
</protein>